<dbReference type="CDD" id="cd06261">
    <property type="entry name" value="TM_PBP2"/>
    <property type="match status" value="1"/>
</dbReference>
<dbReference type="PANTHER" id="PTHR30193:SF37">
    <property type="entry name" value="INNER MEMBRANE ABC TRANSPORTER PERMEASE PROTEIN YCJO"/>
    <property type="match status" value="1"/>
</dbReference>
<feature type="region of interest" description="Disordered" evidence="8">
    <location>
        <begin position="1"/>
        <end position="20"/>
    </location>
</feature>
<evidence type="ECO:0000259" key="9">
    <source>
        <dbReference type="PROSITE" id="PS50928"/>
    </source>
</evidence>
<keyword evidence="5 7" id="KW-1133">Transmembrane helix</keyword>
<name>A0ABY4RIM5_9BACL</name>
<dbReference type="InterPro" id="IPR051393">
    <property type="entry name" value="ABC_transporter_permease"/>
</dbReference>
<keyword evidence="6 7" id="KW-0472">Membrane</keyword>
<evidence type="ECO:0000256" key="6">
    <source>
        <dbReference type="ARBA" id="ARBA00023136"/>
    </source>
</evidence>
<evidence type="ECO:0000256" key="2">
    <source>
        <dbReference type="ARBA" id="ARBA00022448"/>
    </source>
</evidence>
<dbReference type="PANTHER" id="PTHR30193">
    <property type="entry name" value="ABC TRANSPORTER PERMEASE PROTEIN"/>
    <property type="match status" value="1"/>
</dbReference>
<evidence type="ECO:0000313" key="10">
    <source>
        <dbReference type="EMBL" id="UQZ81373.1"/>
    </source>
</evidence>
<feature type="transmembrane region" description="Helical" evidence="7">
    <location>
        <begin position="290"/>
        <end position="315"/>
    </location>
</feature>
<evidence type="ECO:0000256" key="4">
    <source>
        <dbReference type="ARBA" id="ARBA00022692"/>
    </source>
</evidence>
<organism evidence="10 11">
    <name type="scientific">Paenibacillus konkukensis</name>
    <dbReference type="NCBI Taxonomy" id="2020716"/>
    <lineage>
        <taxon>Bacteria</taxon>
        <taxon>Bacillati</taxon>
        <taxon>Bacillota</taxon>
        <taxon>Bacilli</taxon>
        <taxon>Bacillales</taxon>
        <taxon>Paenibacillaceae</taxon>
        <taxon>Paenibacillus</taxon>
    </lineage>
</organism>
<evidence type="ECO:0000256" key="7">
    <source>
        <dbReference type="RuleBase" id="RU363032"/>
    </source>
</evidence>
<feature type="transmembrane region" description="Helical" evidence="7">
    <location>
        <begin position="179"/>
        <end position="203"/>
    </location>
</feature>
<dbReference type="SUPFAM" id="SSF161098">
    <property type="entry name" value="MetI-like"/>
    <property type="match status" value="1"/>
</dbReference>
<feature type="transmembrane region" description="Helical" evidence="7">
    <location>
        <begin position="224"/>
        <end position="249"/>
    </location>
</feature>
<evidence type="ECO:0000313" key="11">
    <source>
        <dbReference type="Proteomes" id="UP001057134"/>
    </source>
</evidence>
<protein>
    <submittedName>
        <fullName evidence="10">Lactose transport system permease protein LacF</fullName>
    </submittedName>
</protein>
<dbReference type="Proteomes" id="UP001057134">
    <property type="component" value="Chromosome"/>
</dbReference>
<comment type="subcellular location">
    <subcellularLocation>
        <location evidence="1 7">Cell membrane</location>
        <topology evidence="1 7">Multi-pass membrane protein</topology>
    </subcellularLocation>
</comment>
<keyword evidence="3" id="KW-1003">Cell membrane</keyword>
<dbReference type="InterPro" id="IPR035906">
    <property type="entry name" value="MetI-like_sf"/>
</dbReference>
<keyword evidence="4 7" id="KW-0812">Transmembrane</keyword>
<dbReference type="Pfam" id="PF00528">
    <property type="entry name" value="BPD_transp_1"/>
    <property type="match status" value="1"/>
</dbReference>
<feature type="transmembrane region" description="Helical" evidence="7">
    <location>
        <begin position="128"/>
        <end position="149"/>
    </location>
</feature>
<sequence>MTGTTIDPAKDARLPKPPVKKNRGMRRHMVHLFLLPALIFYVGFMIYPIFQALLNSFFSWKGLVRGDFIGLENFVRLFTETPFKETFFRALGHNVLFFIGTVLCKLVVAFILAMLINSKIRGKELFKTLFFVPKLLSVIVVGFLFSLILNPTYGALNTLLEAIGLGDLAKPWLGDPNTALYTIIVVNSWYGFGFAVLIFLVGLQAISPEVYEAARIDGASGSKMVWSITIPLAMPSIMIMSILTFIGAFETFELIYAMQGSSGGPYFSTDVLGLYFYRLAFGSVSGGESIGLGSALAVILLLLISGATAFSMFFFKSKEVEH</sequence>
<feature type="transmembrane region" description="Helical" evidence="7">
    <location>
        <begin position="30"/>
        <end position="50"/>
    </location>
</feature>
<evidence type="ECO:0000256" key="3">
    <source>
        <dbReference type="ARBA" id="ARBA00022475"/>
    </source>
</evidence>
<dbReference type="InterPro" id="IPR000515">
    <property type="entry name" value="MetI-like"/>
</dbReference>
<dbReference type="Gene3D" id="1.10.3720.10">
    <property type="entry name" value="MetI-like"/>
    <property type="match status" value="1"/>
</dbReference>
<proteinExistence type="inferred from homology"/>
<accession>A0ABY4RIM5</accession>
<evidence type="ECO:0000256" key="5">
    <source>
        <dbReference type="ARBA" id="ARBA00022989"/>
    </source>
</evidence>
<gene>
    <name evidence="10" type="primary">lacF_3</name>
    <name evidence="10" type="ORF">SK3146_00529</name>
</gene>
<reference evidence="10" key="2">
    <citation type="journal article" date="2021" name="J Anim Sci Technol">
        <title>Complete genome sequence of Paenibacillus konkukensis sp. nov. SK3146 as a potential probiotic strain.</title>
        <authorList>
            <person name="Jung H.I."/>
            <person name="Park S."/>
            <person name="Niu K.M."/>
            <person name="Lee S.W."/>
            <person name="Kothari D."/>
            <person name="Yi K.J."/>
            <person name="Kim S.K."/>
        </authorList>
    </citation>
    <scope>NUCLEOTIDE SEQUENCE</scope>
    <source>
        <strain evidence="10">SK3146</strain>
    </source>
</reference>
<reference evidence="10" key="1">
    <citation type="submission" date="2018-02" db="EMBL/GenBank/DDBJ databases">
        <authorList>
            <person name="Kim S.-K."/>
            <person name="Jung H.-I."/>
            <person name="Lee S.-W."/>
        </authorList>
    </citation>
    <scope>NUCLEOTIDE SEQUENCE</scope>
    <source>
        <strain evidence="10">SK3146</strain>
    </source>
</reference>
<keyword evidence="2 7" id="KW-0813">Transport</keyword>
<comment type="similarity">
    <text evidence="7">Belongs to the binding-protein-dependent transport system permease family.</text>
</comment>
<dbReference type="PROSITE" id="PS50928">
    <property type="entry name" value="ABC_TM1"/>
    <property type="match status" value="1"/>
</dbReference>
<dbReference type="EMBL" id="CP027059">
    <property type="protein sequence ID" value="UQZ81373.1"/>
    <property type="molecule type" value="Genomic_DNA"/>
</dbReference>
<keyword evidence="11" id="KW-1185">Reference proteome</keyword>
<feature type="transmembrane region" description="Helical" evidence="7">
    <location>
        <begin position="95"/>
        <end position="116"/>
    </location>
</feature>
<feature type="domain" description="ABC transmembrane type-1" evidence="9">
    <location>
        <begin position="91"/>
        <end position="311"/>
    </location>
</feature>
<evidence type="ECO:0000256" key="1">
    <source>
        <dbReference type="ARBA" id="ARBA00004651"/>
    </source>
</evidence>
<evidence type="ECO:0000256" key="8">
    <source>
        <dbReference type="SAM" id="MobiDB-lite"/>
    </source>
</evidence>